<organism evidence="6 7">
    <name type="scientific">Massilia genomosp. 1</name>
    <dbReference type="NCBI Taxonomy" id="2609280"/>
    <lineage>
        <taxon>Bacteria</taxon>
        <taxon>Pseudomonadati</taxon>
        <taxon>Pseudomonadota</taxon>
        <taxon>Betaproteobacteria</taxon>
        <taxon>Burkholderiales</taxon>
        <taxon>Oxalobacteraceae</taxon>
        <taxon>Telluria group</taxon>
        <taxon>Massilia</taxon>
    </lineage>
</organism>
<feature type="domain" description="SWIM-type" evidence="3">
    <location>
        <begin position="54"/>
        <end position="91"/>
    </location>
</feature>
<dbReference type="CDD" id="cd18793">
    <property type="entry name" value="SF2_C_SNF"/>
    <property type="match status" value="1"/>
</dbReference>
<feature type="domain" description="Helicase C-terminal" evidence="5">
    <location>
        <begin position="932"/>
        <end position="1089"/>
    </location>
</feature>
<keyword evidence="1" id="KW-0378">Hydrolase</keyword>
<keyword evidence="2" id="KW-0479">Metal-binding</keyword>
<dbReference type="PANTHER" id="PTHR10799">
    <property type="entry name" value="SNF2/RAD54 HELICASE FAMILY"/>
    <property type="match status" value="1"/>
</dbReference>
<keyword evidence="6" id="KW-0067">ATP-binding</keyword>
<dbReference type="CDD" id="cd18012">
    <property type="entry name" value="DEXQc_arch_SWI2_SNF2"/>
    <property type="match status" value="1"/>
</dbReference>
<dbReference type="InterPro" id="IPR007527">
    <property type="entry name" value="Znf_SWIM"/>
</dbReference>
<keyword evidence="6" id="KW-0347">Helicase</keyword>
<proteinExistence type="predicted"/>
<evidence type="ECO:0000256" key="1">
    <source>
        <dbReference type="ARBA" id="ARBA00022801"/>
    </source>
</evidence>
<dbReference type="PROSITE" id="PS51192">
    <property type="entry name" value="HELICASE_ATP_BIND_1"/>
    <property type="match status" value="1"/>
</dbReference>
<evidence type="ECO:0000259" key="4">
    <source>
        <dbReference type="PROSITE" id="PS51192"/>
    </source>
</evidence>
<evidence type="ECO:0000259" key="5">
    <source>
        <dbReference type="PROSITE" id="PS51194"/>
    </source>
</evidence>
<accession>A0ABX0MPC6</accession>
<keyword evidence="6" id="KW-0547">Nucleotide-binding</keyword>
<dbReference type="InterPro" id="IPR027417">
    <property type="entry name" value="P-loop_NTPase"/>
</dbReference>
<protein>
    <submittedName>
        <fullName evidence="6">Helicase</fullName>
    </submittedName>
</protein>
<dbReference type="Proteomes" id="UP000610594">
    <property type="component" value="Unassembled WGS sequence"/>
</dbReference>
<keyword evidence="2" id="KW-0862">Zinc</keyword>
<keyword evidence="2" id="KW-0863">Zinc-finger</keyword>
<dbReference type="PROSITE" id="PS51194">
    <property type="entry name" value="HELICASE_CTER"/>
    <property type="match status" value="1"/>
</dbReference>
<keyword evidence="7" id="KW-1185">Reference proteome</keyword>
<dbReference type="RefSeq" id="WP_167235398.1">
    <property type="nucleotide sequence ID" value="NZ_WHJF01000004.1"/>
</dbReference>
<dbReference type="EMBL" id="WHJF01000004">
    <property type="protein sequence ID" value="NHZ61132.1"/>
    <property type="molecule type" value="Genomic_DNA"/>
</dbReference>
<comment type="caution">
    <text evidence="6">The sequence shown here is derived from an EMBL/GenBank/DDBJ whole genome shotgun (WGS) entry which is preliminary data.</text>
</comment>
<dbReference type="Pfam" id="PF04434">
    <property type="entry name" value="SWIM"/>
    <property type="match status" value="1"/>
</dbReference>
<evidence type="ECO:0000313" key="6">
    <source>
        <dbReference type="EMBL" id="NHZ61132.1"/>
    </source>
</evidence>
<dbReference type="SMART" id="SM00487">
    <property type="entry name" value="DEXDc"/>
    <property type="match status" value="1"/>
</dbReference>
<sequence>MYIPTFDDDDIQENTDEATYARGSAYYRRGKVYSCRVHGDDIVGTVGGSGGRVYEQTIEVSEDGGLMIDGSCSCPMEYNCKHVVAVLLAYLERQDAQAPSAPALPYASTAWLGQLARVAAAADFAGAGKPVSQLIFVFVPSKQNSGLELALCRSRPRPDGGYASASAITQGYELVAEAASGGAQGELIRLFLALRADGEAYGAVAQPRGALGAQLLAQLLDQGLLLRAGSRKDLKGKMRQLTRGARRAAAPAWRSANGVCSLAWEGEGGAIDTILPTDPPMYLHDDQVGELDLPAALRGLPMAALLDLVRQAPLVEATQAARLGTEMQALHLERLIPPPPVMGMMLRSDIRPTPYLLLGSMERATHGGQASAWHDYAVLAFDYDGKRASVDPSQRLVRTSASGSEQIERDGGAETLAHATLEGFGFRPSSAPALNRFVGALELPDTEAWLEFGRAGLPVLRAQGWLLELAPTFRYDVRAIDDWYADVDPGGEGNAWFELELGIVVEGERVPLLPILLQLIRSAPMEFDAQALAAHADSDVLMARLPGGARVGLPWSRIRPILSTLGELYFLERIGNAIRLPSLDAARLAELEAGARLRWIGGERLRALGQRLAGFDGVHAVAPPRGLQATLRSYQQEGVAWMQFLREFGLAGILADDMGLGKTIQTLSHILLEKEAGRLDRPALVVAPTSLMGNWQDEAARFAPSLRVLLLHGPDRTERFGEMANCDLVLTTYALLPRDEAALLGQEFHLLILDESQYIKNHRSKAAGTAALLRARHRLCLTGTPLQNHLGELWSQFHFLLPGLLGDEKQFNSDFRKPVERDGDAGRNAFLTRRIKPFLLRRTKDHVAKELPAKTDMLREVTLAGAQRDLYETVRLAMDKKVRAAIASKGVARSQIVILEALLKLRQVCCDPRLVAMSGAHKSAAPSAKLAELTGMLEELLDEGRKILVFSQFTSMLALIEDELRARNIPYALLTGDTKDRRAQVAAFQDGKVPVFLISLKAGGVGLNLTAADTVIHYDPWWNPAVENQATDRAWRIGQDKPVFVYKLIAKDTLEEKIQEMQHRKAALAGAVLSGGDTQGLQITQEDLQGIFAPLEVEAAPASARRARIVNA</sequence>
<dbReference type="InterPro" id="IPR000330">
    <property type="entry name" value="SNF2_N"/>
</dbReference>
<dbReference type="Pfam" id="PF00176">
    <property type="entry name" value="SNF2-rel_dom"/>
    <property type="match status" value="1"/>
</dbReference>
<dbReference type="SMART" id="SM00490">
    <property type="entry name" value="HELICc"/>
    <property type="match status" value="1"/>
</dbReference>
<dbReference type="SUPFAM" id="SSF52540">
    <property type="entry name" value="P-loop containing nucleoside triphosphate hydrolases"/>
    <property type="match status" value="2"/>
</dbReference>
<dbReference type="InterPro" id="IPR001650">
    <property type="entry name" value="Helicase_C-like"/>
</dbReference>
<evidence type="ECO:0000313" key="7">
    <source>
        <dbReference type="Proteomes" id="UP000610594"/>
    </source>
</evidence>
<dbReference type="InterPro" id="IPR049730">
    <property type="entry name" value="SNF2/RAD54-like_C"/>
</dbReference>
<name>A0ABX0MPC6_9BURK</name>
<reference evidence="6 7" key="1">
    <citation type="submission" date="2019-10" db="EMBL/GenBank/DDBJ databases">
        <title>Taxonomy of Antarctic Massilia spp.: description of Massilia rubra sp. nov., Massilia aquatica sp. nov., Massilia mucilaginosa sp. nov., Massilia frigida sp. nov. isolated from streams, lakes and regoliths.</title>
        <authorList>
            <person name="Holochova P."/>
            <person name="Sedlacek I."/>
            <person name="Kralova S."/>
            <person name="Maslanova I."/>
            <person name="Busse H.-J."/>
            <person name="Stankova E."/>
            <person name="Vrbovska V."/>
            <person name="Kovarovic V."/>
            <person name="Bartak M."/>
            <person name="Svec P."/>
            <person name="Pantucek R."/>
        </authorList>
    </citation>
    <scope>NUCLEOTIDE SEQUENCE [LARGE SCALE GENOMIC DNA]</scope>
    <source>
        <strain evidence="6 7">CCM 8694</strain>
    </source>
</reference>
<evidence type="ECO:0000259" key="3">
    <source>
        <dbReference type="PROSITE" id="PS50966"/>
    </source>
</evidence>
<dbReference type="InterPro" id="IPR038718">
    <property type="entry name" value="SNF2-like_sf"/>
</dbReference>
<dbReference type="PROSITE" id="PS50966">
    <property type="entry name" value="ZF_SWIM"/>
    <property type="match status" value="1"/>
</dbReference>
<dbReference type="Pfam" id="PF00271">
    <property type="entry name" value="Helicase_C"/>
    <property type="match status" value="1"/>
</dbReference>
<evidence type="ECO:0000256" key="2">
    <source>
        <dbReference type="PROSITE-ProRule" id="PRU00325"/>
    </source>
</evidence>
<dbReference type="Gene3D" id="3.40.50.300">
    <property type="entry name" value="P-loop containing nucleotide triphosphate hydrolases"/>
    <property type="match status" value="1"/>
</dbReference>
<dbReference type="Gene3D" id="3.40.50.10810">
    <property type="entry name" value="Tandem AAA-ATPase domain"/>
    <property type="match status" value="1"/>
</dbReference>
<feature type="domain" description="Helicase ATP-binding" evidence="4">
    <location>
        <begin position="643"/>
        <end position="803"/>
    </location>
</feature>
<dbReference type="InterPro" id="IPR014001">
    <property type="entry name" value="Helicase_ATP-bd"/>
</dbReference>
<gene>
    <name evidence="6" type="ORF">F1735_02205</name>
</gene>
<dbReference type="GO" id="GO:0004386">
    <property type="term" value="F:helicase activity"/>
    <property type="evidence" value="ECO:0007669"/>
    <property type="project" value="UniProtKB-KW"/>
</dbReference>